<dbReference type="CDD" id="cd01745">
    <property type="entry name" value="GATase1_2"/>
    <property type="match status" value="1"/>
</dbReference>
<dbReference type="Gene3D" id="3.40.50.880">
    <property type="match status" value="1"/>
</dbReference>
<dbReference type="InterPro" id="IPR011697">
    <property type="entry name" value="Peptidase_C26"/>
</dbReference>
<dbReference type="AlphaFoldDB" id="A0A7Y0L524"/>
<dbReference type="GO" id="GO:0033969">
    <property type="term" value="F:gamma-glutamyl-gamma-aminobutyrate hydrolase activity"/>
    <property type="evidence" value="ECO:0007669"/>
    <property type="project" value="TreeGrafter"/>
</dbReference>
<name>A0A7Y0L524_9FIRM</name>
<reference evidence="1 2" key="1">
    <citation type="submission" date="2020-04" db="EMBL/GenBank/DDBJ databases">
        <authorList>
            <person name="Zhang R."/>
            <person name="Schippers A."/>
        </authorList>
    </citation>
    <scope>NUCLEOTIDE SEQUENCE [LARGE SCALE GENOMIC DNA]</scope>
    <source>
        <strain evidence="1 2">DSM 109850</strain>
    </source>
</reference>
<keyword evidence="1" id="KW-0378">Hydrolase</keyword>
<dbReference type="SUPFAM" id="SSF52317">
    <property type="entry name" value="Class I glutamine amidotransferase-like"/>
    <property type="match status" value="1"/>
</dbReference>
<dbReference type="InterPro" id="IPR029062">
    <property type="entry name" value="Class_I_gatase-like"/>
</dbReference>
<comment type="caution">
    <text evidence="1">The sequence shown here is derived from an EMBL/GenBank/DDBJ whole genome shotgun (WGS) entry which is preliminary data.</text>
</comment>
<dbReference type="PANTHER" id="PTHR43235">
    <property type="entry name" value="GLUTAMINE AMIDOTRANSFERASE PB2B2.05-RELATED"/>
    <property type="match status" value="1"/>
</dbReference>
<dbReference type="PANTHER" id="PTHR43235:SF1">
    <property type="entry name" value="GLUTAMINE AMIDOTRANSFERASE PB2B2.05-RELATED"/>
    <property type="match status" value="1"/>
</dbReference>
<sequence>MSRDYQYQNTARDFVRATYLDAVRRAGGIPVPLANVEESLAIFPLLSGLLLTGGGDFDPGLFGEPDRGTDWSGVSRERDQSELAFIEEANRREMPIFGICRGAQALAIGFGGSLIQDLPSARPDPGLLSHSQKAERVEVTHQVSTVPGSRLHALTKETEFHVNSFHHQAVDRVPTDFVVAATAPDGVIEAIEKPGHRFLLGVQWHPEDLESQYDTAARLFRGFVEACQAYLARRETNV</sequence>
<organism evidence="1 2">
    <name type="scientific">Sulfobacillus harzensis</name>
    <dbReference type="NCBI Taxonomy" id="2729629"/>
    <lineage>
        <taxon>Bacteria</taxon>
        <taxon>Bacillati</taxon>
        <taxon>Bacillota</taxon>
        <taxon>Clostridia</taxon>
        <taxon>Eubacteriales</taxon>
        <taxon>Clostridiales Family XVII. Incertae Sedis</taxon>
        <taxon>Sulfobacillus</taxon>
    </lineage>
</organism>
<dbReference type="GO" id="GO:0005829">
    <property type="term" value="C:cytosol"/>
    <property type="evidence" value="ECO:0007669"/>
    <property type="project" value="TreeGrafter"/>
</dbReference>
<evidence type="ECO:0000313" key="1">
    <source>
        <dbReference type="EMBL" id="NMP23218.1"/>
    </source>
</evidence>
<evidence type="ECO:0000313" key="2">
    <source>
        <dbReference type="Proteomes" id="UP000533476"/>
    </source>
</evidence>
<gene>
    <name evidence="1" type="ORF">HIJ39_12805</name>
</gene>
<dbReference type="PROSITE" id="PS51273">
    <property type="entry name" value="GATASE_TYPE_1"/>
    <property type="match status" value="1"/>
</dbReference>
<dbReference type="EMBL" id="JABBVZ010000043">
    <property type="protein sequence ID" value="NMP23218.1"/>
    <property type="molecule type" value="Genomic_DNA"/>
</dbReference>
<dbReference type="Pfam" id="PF07722">
    <property type="entry name" value="Peptidase_C26"/>
    <property type="match status" value="1"/>
</dbReference>
<dbReference type="InterPro" id="IPR044668">
    <property type="entry name" value="PuuD-like"/>
</dbReference>
<protein>
    <submittedName>
        <fullName evidence="1">Gamma-glutamyl-gamma-aminobutyrate hydrolase family protein</fullName>
    </submittedName>
</protein>
<keyword evidence="2" id="KW-1185">Reference proteome</keyword>
<accession>A0A7Y0L524</accession>
<proteinExistence type="predicted"/>
<dbReference type="GO" id="GO:0006598">
    <property type="term" value="P:polyamine catabolic process"/>
    <property type="evidence" value="ECO:0007669"/>
    <property type="project" value="TreeGrafter"/>
</dbReference>
<dbReference type="Proteomes" id="UP000533476">
    <property type="component" value="Unassembled WGS sequence"/>
</dbReference>